<name>A0A5J4NFH6_9TREM</name>
<dbReference type="GO" id="GO:0005634">
    <property type="term" value="C:nucleus"/>
    <property type="evidence" value="ECO:0007669"/>
    <property type="project" value="UniProtKB-SubCell"/>
</dbReference>
<dbReference type="CDD" id="cd00034">
    <property type="entry name" value="CSD"/>
    <property type="match status" value="1"/>
</dbReference>
<dbReference type="InterPro" id="IPR008251">
    <property type="entry name" value="Chromo_shadow_dom"/>
</dbReference>
<dbReference type="InterPro" id="IPR016197">
    <property type="entry name" value="Chromo-like_dom_sf"/>
</dbReference>
<feature type="domain" description="Chromo" evidence="3">
    <location>
        <begin position="94"/>
        <end position="154"/>
    </location>
</feature>
<comment type="caution">
    <text evidence="4">The sequence shown here is derived from an EMBL/GenBank/DDBJ whole genome shotgun (WGS) entry which is preliminary data.</text>
</comment>
<evidence type="ECO:0000313" key="5">
    <source>
        <dbReference type="Proteomes" id="UP000324629"/>
    </source>
</evidence>
<gene>
    <name evidence="4" type="ORF">DEA37_0002098</name>
</gene>
<dbReference type="InterPro" id="IPR000953">
    <property type="entry name" value="Chromo/chromo_shadow_dom"/>
</dbReference>
<evidence type="ECO:0000259" key="3">
    <source>
        <dbReference type="PROSITE" id="PS50013"/>
    </source>
</evidence>
<dbReference type="EMBL" id="QNGE01003160">
    <property type="protein sequence ID" value="KAA3674421.1"/>
    <property type="molecule type" value="Genomic_DNA"/>
</dbReference>
<organism evidence="4 5">
    <name type="scientific">Paragonimus westermani</name>
    <dbReference type="NCBI Taxonomy" id="34504"/>
    <lineage>
        <taxon>Eukaryota</taxon>
        <taxon>Metazoa</taxon>
        <taxon>Spiralia</taxon>
        <taxon>Lophotrochozoa</taxon>
        <taxon>Platyhelminthes</taxon>
        <taxon>Trematoda</taxon>
        <taxon>Digenea</taxon>
        <taxon>Plagiorchiida</taxon>
        <taxon>Troglotremata</taxon>
        <taxon>Troglotrematidae</taxon>
        <taxon>Paragonimus</taxon>
    </lineage>
</organism>
<feature type="domain" description="Chromo" evidence="3">
    <location>
        <begin position="16"/>
        <end position="66"/>
    </location>
</feature>
<dbReference type="SMART" id="SM00298">
    <property type="entry name" value="CHROMO"/>
    <property type="match status" value="2"/>
</dbReference>
<dbReference type="SUPFAM" id="SSF54160">
    <property type="entry name" value="Chromo domain-like"/>
    <property type="match status" value="2"/>
</dbReference>
<dbReference type="Pfam" id="PF00385">
    <property type="entry name" value="Chromo"/>
    <property type="match status" value="1"/>
</dbReference>
<dbReference type="PROSITE" id="PS50013">
    <property type="entry name" value="CHROMO_2"/>
    <property type="match status" value="2"/>
</dbReference>
<dbReference type="Gene3D" id="2.40.50.40">
    <property type="match status" value="2"/>
</dbReference>
<dbReference type="InterPro" id="IPR023780">
    <property type="entry name" value="Chromo_domain"/>
</dbReference>
<evidence type="ECO:0000256" key="2">
    <source>
        <dbReference type="ARBA" id="ARBA00023242"/>
    </source>
</evidence>
<keyword evidence="5" id="KW-1185">Reference proteome</keyword>
<evidence type="ECO:0000256" key="1">
    <source>
        <dbReference type="ARBA" id="ARBA00004123"/>
    </source>
</evidence>
<accession>A0A5J4NFH6</accession>
<sequence>MTSYQTSSSLDDESEFEVEELVDVRYDNGEPQYLIKWKGHPPEMNSWEPHFNLNCPLLLMKFHAERNRPRITVVDIVICVCLMTLLQPESTEPYGFDRGLPPDFINMVTKKDGELYFLIKWKGTQICDVVPAAQANIRCPQVVIKFYESILHFN</sequence>
<protein>
    <recommendedName>
        <fullName evidence="3">Chromo domain-containing protein</fullName>
    </recommendedName>
</protein>
<dbReference type="AlphaFoldDB" id="A0A5J4NFH6"/>
<dbReference type="CDD" id="cd00024">
    <property type="entry name" value="CD_CSD"/>
    <property type="match status" value="1"/>
</dbReference>
<dbReference type="PANTHER" id="PTHR22812">
    <property type="entry name" value="CHROMOBOX PROTEIN"/>
    <property type="match status" value="1"/>
</dbReference>
<reference evidence="4 5" key="1">
    <citation type="journal article" date="2019" name="Gigascience">
        <title>Whole-genome sequence of the oriental lung fluke Paragonimus westermani.</title>
        <authorList>
            <person name="Oey H."/>
            <person name="Zakrzewski M."/>
            <person name="Narain K."/>
            <person name="Devi K.R."/>
            <person name="Agatsuma T."/>
            <person name="Nawaratna S."/>
            <person name="Gobert G.N."/>
            <person name="Jones M.K."/>
            <person name="Ragan M.A."/>
            <person name="McManus D.P."/>
            <person name="Krause L."/>
        </authorList>
    </citation>
    <scope>NUCLEOTIDE SEQUENCE [LARGE SCALE GENOMIC DNA]</scope>
    <source>
        <strain evidence="4 5">IND2009</strain>
    </source>
</reference>
<dbReference type="Pfam" id="PF01393">
    <property type="entry name" value="Chromo_shadow"/>
    <property type="match status" value="1"/>
</dbReference>
<comment type="subcellular location">
    <subcellularLocation>
        <location evidence="1">Nucleus</location>
    </subcellularLocation>
</comment>
<dbReference type="SMART" id="SM00300">
    <property type="entry name" value="ChSh"/>
    <property type="match status" value="1"/>
</dbReference>
<proteinExistence type="predicted"/>
<evidence type="ECO:0000313" key="4">
    <source>
        <dbReference type="EMBL" id="KAA3674421.1"/>
    </source>
</evidence>
<dbReference type="Proteomes" id="UP000324629">
    <property type="component" value="Unassembled WGS sequence"/>
</dbReference>
<dbReference type="InterPro" id="IPR051219">
    <property type="entry name" value="Heterochromatin_chromo-domain"/>
</dbReference>
<keyword evidence="2" id="KW-0539">Nucleus</keyword>